<dbReference type="GO" id="GO:0008270">
    <property type="term" value="F:zinc ion binding"/>
    <property type="evidence" value="ECO:0007669"/>
    <property type="project" value="InterPro"/>
</dbReference>
<dbReference type="InterPro" id="IPR050797">
    <property type="entry name" value="Carb_Metab_Trans_Reg"/>
</dbReference>
<feature type="domain" description="Zn(2)-C6 fungal-type" evidence="7">
    <location>
        <begin position="190"/>
        <end position="224"/>
    </location>
</feature>
<feature type="compositionally biased region" description="Polar residues" evidence="6">
    <location>
        <begin position="287"/>
        <end position="303"/>
    </location>
</feature>
<dbReference type="PROSITE" id="PS50048">
    <property type="entry name" value="ZN2_CY6_FUNGAL_2"/>
    <property type="match status" value="1"/>
</dbReference>
<feature type="region of interest" description="Disordered" evidence="6">
    <location>
        <begin position="253"/>
        <end position="351"/>
    </location>
</feature>
<dbReference type="STRING" id="56646.A0A2L2TMR6"/>
<evidence type="ECO:0000256" key="4">
    <source>
        <dbReference type="ARBA" id="ARBA00023163"/>
    </source>
</evidence>
<evidence type="ECO:0000256" key="6">
    <source>
        <dbReference type="SAM" id="MobiDB-lite"/>
    </source>
</evidence>
<dbReference type="CDD" id="cd12148">
    <property type="entry name" value="fungal_TF_MHR"/>
    <property type="match status" value="1"/>
</dbReference>
<feature type="compositionally biased region" description="Basic and acidic residues" evidence="6">
    <location>
        <begin position="36"/>
        <end position="61"/>
    </location>
</feature>
<dbReference type="InterPro" id="IPR001138">
    <property type="entry name" value="Zn2Cys6_DnaBD"/>
</dbReference>
<dbReference type="Gene3D" id="4.10.240.10">
    <property type="entry name" value="Zn(2)-C6 fungal-type DNA-binding domain"/>
    <property type="match status" value="1"/>
</dbReference>
<proteinExistence type="predicted"/>
<evidence type="ECO:0000313" key="8">
    <source>
        <dbReference type="EMBL" id="CEI60555.1"/>
    </source>
</evidence>
<evidence type="ECO:0000256" key="2">
    <source>
        <dbReference type="ARBA" id="ARBA00023015"/>
    </source>
</evidence>
<keyword evidence="3" id="KW-0238">DNA-binding</keyword>
<accession>A0A2L2TMR6</accession>
<feature type="compositionally biased region" description="Basic and acidic residues" evidence="6">
    <location>
        <begin position="262"/>
        <end position="273"/>
    </location>
</feature>
<dbReference type="EMBL" id="LN649230">
    <property type="protein sequence ID" value="CEI60555.1"/>
    <property type="molecule type" value="Genomic_DNA"/>
</dbReference>
<dbReference type="PROSITE" id="PS00463">
    <property type="entry name" value="ZN2_CY6_FUNGAL_1"/>
    <property type="match status" value="1"/>
</dbReference>
<reference evidence="9" key="1">
    <citation type="submission" date="2014-10" db="EMBL/GenBank/DDBJ databases">
        <authorList>
            <person name="King R."/>
        </authorList>
    </citation>
    <scope>NUCLEOTIDE SEQUENCE [LARGE SCALE GENOMIC DNA]</scope>
    <source>
        <strain evidence="9">A3/5</strain>
    </source>
</reference>
<dbReference type="SMART" id="SM00066">
    <property type="entry name" value="GAL4"/>
    <property type="match status" value="1"/>
</dbReference>
<evidence type="ECO:0000313" key="9">
    <source>
        <dbReference type="Proteomes" id="UP000245910"/>
    </source>
</evidence>
<dbReference type="Pfam" id="PF00172">
    <property type="entry name" value="Zn_clus"/>
    <property type="match status" value="1"/>
</dbReference>
<keyword evidence="9" id="KW-1185">Reference proteome</keyword>
<evidence type="ECO:0000256" key="5">
    <source>
        <dbReference type="ARBA" id="ARBA00023242"/>
    </source>
</evidence>
<evidence type="ECO:0000259" key="7">
    <source>
        <dbReference type="PROSITE" id="PS50048"/>
    </source>
</evidence>
<dbReference type="PANTHER" id="PTHR31668">
    <property type="entry name" value="GLUCOSE TRANSPORT TRANSCRIPTION REGULATOR RGT1-RELATED-RELATED"/>
    <property type="match status" value="1"/>
</dbReference>
<protein>
    <recommendedName>
        <fullName evidence="7">Zn(2)-C6 fungal-type domain-containing protein</fullName>
    </recommendedName>
</protein>
<name>A0A2L2TMR6_9HYPO</name>
<dbReference type="PANTHER" id="PTHR31668:SF26">
    <property type="entry name" value="GLUCOSE TRANSPORT TRANSCRIPTION REGULATOR RGT1-RELATED"/>
    <property type="match status" value="1"/>
</dbReference>
<dbReference type="GO" id="GO:0000981">
    <property type="term" value="F:DNA-binding transcription factor activity, RNA polymerase II-specific"/>
    <property type="evidence" value="ECO:0007669"/>
    <property type="project" value="InterPro"/>
</dbReference>
<dbReference type="CDD" id="cd00067">
    <property type="entry name" value="GAL4"/>
    <property type="match status" value="1"/>
</dbReference>
<evidence type="ECO:0000256" key="1">
    <source>
        <dbReference type="ARBA" id="ARBA00022723"/>
    </source>
</evidence>
<keyword evidence="1" id="KW-0479">Metal-binding</keyword>
<dbReference type="AlphaFoldDB" id="A0A2L2TMR6"/>
<organism evidence="8 9">
    <name type="scientific">Fusarium venenatum</name>
    <dbReference type="NCBI Taxonomy" id="56646"/>
    <lineage>
        <taxon>Eukaryota</taxon>
        <taxon>Fungi</taxon>
        <taxon>Dikarya</taxon>
        <taxon>Ascomycota</taxon>
        <taxon>Pezizomycotina</taxon>
        <taxon>Sordariomycetes</taxon>
        <taxon>Hypocreomycetidae</taxon>
        <taxon>Hypocreales</taxon>
        <taxon>Nectriaceae</taxon>
        <taxon>Fusarium</taxon>
    </lineage>
</organism>
<sequence length="739" mass="81593">MATKMEPDTDGNITYPSPGAEAMESGPFYNTAGRDGAQEHQERIDGIAAHHDHHEQSEHQVPEQVQHVQVQEHDQSELQQPETEAPQQHVSRPANLEELQLAAQLGQGLAGTPMMPATDPNMNVEDPNLRNIMPHPEPDQQQTSSYVHDTPTSDPMVSHAMSVSVGPPMAPQYPIDNSIPPRKRSKVSRACDECRRKKIKCDAQTDTGDAPCSSCARSSIRCLFSRVPQKRGPSKGYIKELADRIHSIENKLESDGGISQDDIDRLFVTDRPRPSQSDDSARKRPFSSISTNEFTTPSRQTPWGSEHRIQASPGTSEAYASYDNSSLVPQPAPLLKPESAPAKPPVAPMEVSMPDAHEDVDIDETMLHSYLSTFQPVYPILPSTKERMQSLLAQCPVSLQNAFAYALSAVVGSGGDTKLANWLLSEWESDESTAKRTATRAAHIVHGQSLLLLVIDADMRSLPILPFLLTRAIALASSIRLWRYTPMESLVEPDSDDALSVQLWWSLILMDRWYAIGTGKLLLIPDRSVVAPPGLENILGEVCFYLVRLSKLLGRLWHAISTLQPGASTTEENTAQILSDYIENYREDLPAHIEPASHPMVHMAYWHCRLLVILLTPGATPSETMWATKELINLLSANDYLRSPLVNHFVALVSMSLAKLIKLDRSREEATQLIKDIIDKPATVWDGVREKLTEKLRPASSVEATASQGLQHLADLATAHEGDDIPFGPSLALGYLEMA</sequence>
<keyword evidence="4" id="KW-0804">Transcription</keyword>
<evidence type="ECO:0000256" key="3">
    <source>
        <dbReference type="ARBA" id="ARBA00023125"/>
    </source>
</evidence>
<dbReference type="InterPro" id="IPR036864">
    <property type="entry name" value="Zn2-C6_fun-type_DNA-bd_sf"/>
</dbReference>
<dbReference type="GO" id="GO:0003677">
    <property type="term" value="F:DNA binding"/>
    <property type="evidence" value="ECO:0007669"/>
    <property type="project" value="UniProtKB-KW"/>
</dbReference>
<feature type="region of interest" description="Disordered" evidence="6">
    <location>
        <begin position="1"/>
        <end position="92"/>
    </location>
</feature>
<feature type="compositionally biased region" description="Polar residues" evidence="6">
    <location>
        <begin position="78"/>
        <end position="90"/>
    </location>
</feature>
<keyword evidence="5" id="KW-0539">Nucleus</keyword>
<keyword evidence="2" id="KW-0805">Transcription regulation</keyword>
<dbReference type="Proteomes" id="UP000245910">
    <property type="component" value="Chromosome II"/>
</dbReference>
<dbReference type="SUPFAM" id="SSF57701">
    <property type="entry name" value="Zn2/Cys6 DNA-binding domain"/>
    <property type="match status" value="1"/>
</dbReference>